<dbReference type="CDD" id="cd14256">
    <property type="entry name" value="Dockerin_I"/>
    <property type="match status" value="1"/>
</dbReference>
<dbReference type="Pfam" id="PF00404">
    <property type="entry name" value="Dockerin_1"/>
    <property type="match status" value="1"/>
</dbReference>
<dbReference type="Gene3D" id="1.10.1330.10">
    <property type="entry name" value="Dockerin domain"/>
    <property type="match status" value="1"/>
</dbReference>
<dbReference type="Pfam" id="PF12904">
    <property type="entry name" value="Collagen_bind_2"/>
    <property type="match status" value="1"/>
</dbReference>
<organism evidence="4 5">
    <name type="scientific">Rubripirellula tenax</name>
    <dbReference type="NCBI Taxonomy" id="2528015"/>
    <lineage>
        <taxon>Bacteria</taxon>
        <taxon>Pseudomonadati</taxon>
        <taxon>Planctomycetota</taxon>
        <taxon>Planctomycetia</taxon>
        <taxon>Pirellulales</taxon>
        <taxon>Pirellulaceae</taxon>
        <taxon>Rubripirellula</taxon>
    </lineage>
</organism>
<dbReference type="Gene3D" id="2.60.40.10">
    <property type="entry name" value="Immunoglobulins"/>
    <property type="match status" value="1"/>
</dbReference>
<dbReference type="GO" id="GO:0004553">
    <property type="term" value="F:hydrolase activity, hydrolyzing O-glycosyl compounds"/>
    <property type="evidence" value="ECO:0007669"/>
    <property type="project" value="InterPro"/>
</dbReference>
<dbReference type="Pfam" id="PF16586">
    <property type="entry name" value="DUF5060"/>
    <property type="match status" value="1"/>
</dbReference>
<dbReference type="GO" id="GO:0000272">
    <property type="term" value="P:polysaccharide catabolic process"/>
    <property type="evidence" value="ECO:0007669"/>
    <property type="project" value="InterPro"/>
</dbReference>
<feature type="region of interest" description="Disordered" evidence="1">
    <location>
        <begin position="1822"/>
        <end position="1844"/>
    </location>
</feature>
<name>A0A5C6F5W8_9BACT</name>
<dbReference type="Proteomes" id="UP000318288">
    <property type="component" value="Unassembled WGS sequence"/>
</dbReference>
<feature type="region of interest" description="Disordered" evidence="1">
    <location>
        <begin position="1"/>
        <end position="20"/>
    </location>
</feature>
<feature type="domain" description="DUF5060" evidence="3">
    <location>
        <begin position="444"/>
        <end position="528"/>
    </location>
</feature>
<dbReference type="InterPro" id="IPR013783">
    <property type="entry name" value="Ig-like_fold"/>
</dbReference>
<protein>
    <submittedName>
        <fullName evidence="4">Dockerin type I repeat protein</fullName>
    </submittedName>
</protein>
<evidence type="ECO:0000313" key="5">
    <source>
        <dbReference type="Proteomes" id="UP000318288"/>
    </source>
</evidence>
<keyword evidence="5" id="KW-1185">Reference proteome</keyword>
<reference evidence="4 5" key="1">
    <citation type="submission" date="2019-02" db="EMBL/GenBank/DDBJ databases">
        <title>Deep-cultivation of Planctomycetes and their phenomic and genomic characterization uncovers novel biology.</title>
        <authorList>
            <person name="Wiegand S."/>
            <person name="Jogler M."/>
            <person name="Boedeker C."/>
            <person name="Pinto D."/>
            <person name="Vollmers J."/>
            <person name="Rivas-Marin E."/>
            <person name="Kohn T."/>
            <person name="Peeters S.H."/>
            <person name="Heuer A."/>
            <person name="Rast P."/>
            <person name="Oberbeckmann S."/>
            <person name="Bunk B."/>
            <person name="Jeske O."/>
            <person name="Meyerdierks A."/>
            <person name="Storesund J.E."/>
            <person name="Kallscheuer N."/>
            <person name="Luecker S."/>
            <person name="Lage O.M."/>
            <person name="Pohl T."/>
            <person name="Merkel B.J."/>
            <person name="Hornburger P."/>
            <person name="Mueller R.-W."/>
            <person name="Bruemmer F."/>
            <person name="Labrenz M."/>
            <person name="Spormann A.M."/>
            <person name="Op Den Camp H."/>
            <person name="Overmann J."/>
            <person name="Amann R."/>
            <person name="Jetten M.S.M."/>
            <person name="Mascher T."/>
            <person name="Medema M.H."/>
            <person name="Devos D.P."/>
            <person name="Kaster A.-K."/>
            <person name="Ovreas L."/>
            <person name="Rohde M."/>
            <person name="Galperin M.Y."/>
            <person name="Jogler C."/>
        </authorList>
    </citation>
    <scope>NUCLEOTIDE SEQUENCE [LARGE SCALE GENOMIC DNA]</scope>
    <source>
        <strain evidence="4 5">Poly51</strain>
    </source>
</reference>
<evidence type="ECO:0000259" key="3">
    <source>
        <dbReference type="Pfam" id="PF16586"/>
    </source>
</evidence>
<comment type="caution">
    <text evidence="4">The sequence shown here is derived from an EMBL/GenBank/DDBJ whole genome shotgun (WGS) entry which is preliminary data.</text>
</comment>
<proteinExistence type="predicted"/>
<dbReference type="Gene3D" id="3.20.20.80">
    <property type="entry name" value="Glycosidases"/>
    <property type="match status" value="1"/>
</dbReference>
<dbReference type="InterPro" id="IPR032260">
    <property type="entry name" value="DUF5060"/>
</dbReference>
<sequence>MFHSHRHSLSERKPSRNRTRARLRLESLEKRQLLAVGVIAPVGAELFSEAGSYHEYGTSGSQWYDGSGISDASVVETGDPIPTLWPEHVAGNNSTRVSRIRLASEVNVLTFDLGGTFDVSGMVLWNSTEAGQTDRGFENTVLSYSTDGGLTFTGSDSLTWTERGADGSANQGNTPTPPVALFAPEVKMLSSAVGGVTHVRMNVDNFSTAGSDNIVMASEIRFIGESAASTSGVYNEANGLVVMEMENTPSDLGLWQEQTQLSNYTGDSYFQFLGNNYQSGPANSPLEYRFRINTPGLYYLHLRSAKENSADPTRTDISNDAYVRVDGDYNAGPGPHGSHGNNASLSLLQSNTKFFGGALNSFKWDSGNQLDPGGDTNKRVAVYDFKAGEEYTLVVSGRSKFYSIDRIVFRHESTAVGTAQNLNTPESSFIPAQDTGNVAITGELKQWHKTTLTLDGPTASESGSVNPFTDYRMNVTFTHPASGLSYTVPGYFAADGDAANTGATSGNKWRAHLAADVEGSWNYSISFRTGTNVAVNDSPTAGTALAPLHGITGSFTIGATDKTGDDFRAKGRLEYVGEHYLQFAGTGDFFIKQGPDAPENLLAYADVDGDFKTDGNYNRGTFASEAESIKQWNAHEADWNAGDPTWSQVDGTQGTYGKGLIGAINYLASEDLNAFSFLTMNINGDDKNVFPYTTYSERSRIDVSKLDQWEIVFEHGDKMGMYLHFKTQETENDQLLDGGDLGNERKLYYRELIARFSHHLGMNWNLGEETTNTTQQLKDFAQYFHDNDPYRHNVVLHTYPGQKDQRYTPLLGSASELTGLSLQTSQADFSNVHVDTATWVANSAAAGKKWVVAVDEPGDAQHALRPDNDAGNSHVDGRKNALWGTLMAGGAGNEWYFGYGHAESDLTLEDFRSRDNWWDYTRYAKSFFEDFDIPFWEMIGDDSISTASNDYGFYKEGEVYTVYLKNGGTTSLNLGTSPANEVFNVKWFDPRNGGGLLDGTVTQVNGGGTVSLGQPPNSVGEDWAILVTSEFFVPGLAVDGAFLVNADNDSDIAALTDGMVINLATMDTTNLNIRATTEGAAGSVGFALTGATTRNQSETVAPYALFGDDSGNYRPGTLNVGQHTLVVTPFSEASLNGTAGQPITIHFVVSDGNTNSPPTGSVTITGTLTEGQTLTASNTLADGDGIGPIRYQWQRDGVNVSGATGNTYALNTADVGTKISVVASYTDGSGKLEQVSSALDQPATYSFAARTNFPVIDAGEVVYYADNPNDALAINAAVVADRDKFARASHTFTGQSGVYPLRITTLTEEDGESIYRLLVNGSVVGTYQNPRIGSGSPLDLQPNQHVWNDIALQSGDIVSVESNTDTNGEIPEGTGTAWARGRWRSLDLFTGVGPVVADNSGPTINKVFLVDSDSDADIVELTNGAVISLTELARTTLNARATTNLAVGSVRFALSGATTKNQTESVAPYALFGDTAGDFAAGTLALGQHTLVVTPYSGGGLTGTVGTPVTIVFEVTDAVTSVVGRSVAYRGAGATYGEGLADPNKSALHGPGATASMANYTNYSQGLNRVIVDIDNLPATTLTQPDFEFRVGNTEDFGNNLAWTSMPSSAIDVATLTGATKRVTIDWPHQAIMNRWLEVTVKANANTGLDQDDVFYFGNQVGDVDGSISPSKHVTVNAFDTLDVRFHQSPSSNSVGIDNIYDIDRNGSVNAFDTLDVRFNQMPSGGLMMITLPPPAAPTTAASIASAAIQNPDNALDVNGDGQVTALDALMGINFLGQTIPSSELTGFAGRPSPAHFYDVNGDGRVTALDSLQIINKLGRASNQHSEQIPIPQLESTSDDDDDLDWVSDNSAGIEATIDSALSDW</sequence>
<dbReference type="SUPFAM" id="SSF63446">
    <property type="entry name" value="Type I dockerin domain"/>
    <property type="match status" value="1"/>
</dbReference>
<accession>A0A5C6F5W8</accession>
<dbReference type="InterPro" id="IPR024749">
    <property type="entry name" value="Collagen-bd_put"/>
</dbReference>
<evidence type="ECO:0000256" key="1">
    <source>
        <dbReference type="SAM" id="MobiDB-lite"/>
    </source>
</evidence>
<dbReference type="EMBL" id="SJPW01000003">
    <property type="protein sequence ID" value="TWU57093.1"/>
    <property type="molecule type" value="Genomic_DNA"/>
</dbReference>
<evidence type="ECO:0000313" key="4">
    <source>
        <dbReference type="EMBL" id="TWU57093.1"/>
    </source>
</evidence>
<gene>
    <name evidence="4" type="ORF">Poly51_30140</name>
</gene>
<evidence type="ECO:0000259" key="2">
    <source>
        <dbReference type="Pfam" id="PF12904"/>
    </source>
</evidence>
<dbReference type="InterPro" id="IPR036439">
    <property type="entry name" value="Dockerin_dom_sf"/>
</dbReference>
<dbReference type="InterPro" id="IPR002105">
    <property type="entry name" value="Dockerin_1_rpt"/>
</dbReference>
<feature type="domain" description="Putative collagen-binding" evidence="2">
    <location>
        <begin position="956"/>
        <end position="1027"/>
    </location>
</feature>
<dbReference type="Gene3D" id="2.60.40.2700">
    <property type="match status" value="1"/>
</dbReference>